<protein>
    <submittedName>
        <fullName evidence="1">7379_t:CDS:1</fullName>
    </submittedName>
</protein>
<proteinExistence type="predicted"/>
<reference evidence="1 2" key="1">
    <citation type="submission" date="2021-06" db="EMBL/GenBank/DDBJ databases">
        <authorList>
            <person name="Kallberg Y."/>
            <person name="Tangrot J."/>
            <person name="Rosling A."/>
        </authorList>
    </citation>
    <scope>NUCLEOTIDE SEQUENCE [LARGE SCALE GENOMIC DNA]</scope>
    <source>
        <strain evidence="1 2">120-4 pot B 10/14</strain>
    </source>
</reference>
<gene>
    <name evidence="1" type="ORF">GMARGA_LOCUS11255</name>
</gene>
<evidence type="ECO:0000313" key="1">
    <source>
        <dbReference type="EMBL" id="CAG8685916.1"/>
    </source>
</evidence>
<feature type="non-terminal residue" evidence="1">
    <location>
        <position position="1"/>
    </location>
</feature>
<keyword evidence="2" id="KW-1185">Reference proteome</keyword>
<evidence type="ECO:0000313" key="2">
    <source>
        <dbReference type="Proteomes" id="UP000789901"/>
    </source>
</evidence>
<dbReference type="EMBL" id="CAJVQB010006535">
    <property type="protein sequence ID" value="CAG8685916.1"/>
    <property type="molecule type" value="Genomic_DNA"/>
</dbReference>
<dbReference type="Proteomes" id="UP000789901">
    <property type="component" value="Unassembled WGS sequence"/>
</dbReference>
<name>A0ABN7UY46_GIGMA</name>
<accession>A0ABN7UY46</accession>
<sequence length="100" mass="11401">TIMRLQVLNGVVLFVLIVVYGQTVFYEVIHILFPSDAVKELYINIPLPLIYLGRKYTLVTFDIVNSDSGKCIGNVITSKSSLYPNITFNPWTINLIKIFF</sequence>
<organism evidence="1 2">
    <name type="scientific">Gigaspora margarita</name>
    <dbReference type="NCBI Taxonomy" id="4874"/>
    <lineage>
        <taxon>Eukaryota</taxon>
        <taxon>Fungi</taxon>
        <taxon>Fungi incertae sedis</taxon>
        <taxon>Mucoromycota</taxon>
        <taxon>Glomeromycotina</taxon>
        <taxon>Glomeromycetes</taxon>
        <taxon>Diversisporales</taxon>
        <taxon>Gigasporaceae</taxon>
        <taxon>Gigaspora</taxon>
    </lineage>
</organism>
<comment type="caution">
    <text evidence="1">The sequence shown here is derived from an EMBL/GenBank/DDBJ whole genome shotgun (WGS) entry which is preliminary data.</text>
</comment>